<feature type="signal peptide" evidence="1">
    <location>
        <begin position="1"/>
        <end position="17"/>
    </location>
</feature>
<organism evidence="2 3">
    <name type="scientific">Clitoria ternatea</name>
    <name type="common">Butterfly pea</name>
    <dbReference type="NCBI Taxonomy" id="43366"/>
    <lineage>
        <taxon>Eukaryota</taxon>
        <taxon>Viridiplantae</taxon>
        <taxon>Streptophyta</taxon>
        <taxon>Embryophyta</taxon>
        <taxon>Tracheophyta</taxon>
        <taxon>Spermatophyta</taxon>
        <taxon>Magnoliopsida</taxon>
        <taxon>eudicotyledons</taxon>
        <taxon>Gunneridae</taxon>
        <taxon>Pentapetalae</taxon>
        <taxon>rosids</taxon>
        <taxon>fabids</taxon>
        <taxon>Fabales</taxon>
        <taxon>Fabaceae</taxon>
        <taxon>Papilionoideae</taxon>
        <taxon>50 kb inversion clade</taxon>
        <taxon>NPAAA clade</taxon>
        <taxon>indigoferoid/millettioid clade</taxon>
        <taxon>Phaseoleae</taxon>
        <taxon>Clitoria</taxon>
    </lineage>
</organism>
<keyword evidence="1" id="KW-0732">Signal</keyword>
<evidence type="ECO:0008006" key="4">
    <source>
        <dbReference type="Google" id="ProtNLM"/>
    </source>
</evidence>
<evidence type="ECO:0000313" key="3">
    <source>
        <dbReference type="Proteomes" id="UP001359559"/>
    </source>
</evidence>
<accession>A0AAN9PYJ8</accession>
<proteinExistence type="predicted"/>
<dbReference type="AlphaFoldDB" id="A0AAN9PYJ8"/>
<protein>
    <recommendedName>
        <fullName evidence="4">Secreted protein</fullName>
    </recommendedName>
</protein>
<evidence type="ECO:0000256" key="1">
    <source>
        <dbReference type="SAM" id="SignalP"/>
    </source>
</evidence>
<dbReference type="EMBL" id="JAYKXN010000001">
    <property type="protein sequence ID" value="KAK7317345.1"/>
    <property type="molecule type" value="Genomic_DNA"/>
</dbReference>
<reference evidence="2 3" key="1">
    <citation type="submission" date="2024-01" db="EMBL/GenBank/DDBJ databases">
        <title>The genomes of 5 underutilized Papilionoideae crops provide insights into root nodulation and disease resistance.</title>
        <authorList>
            <person name="Yuan L."/>
        </authorList>
    </citation>
    <scope>NUCLEOTIDE SEQUENCE [LARGE SCALE GENOMIC DNA]</scope>
    <source>
        <strain evidence="2">LY-2023</strain>
        <tissue evidence="2">Leaf</tissue>
    </source>
</reference>
<name>A0AAN9PYJ8_CLITE</name>
<dbReference type="Proteomes" id="UP001359559">
    <property type="component" value="Unassembled WGS sequence"/>
</dbReference>
<sequence>MYACLLIIILMLPLLKTLKMCNLAAQCHSCQIVKSWPDWTKGQKIASHGAVSEPKREGDRALTTRPLKVRFHDIRQRHRLSPKLAH</sequence>
<comment type="caution">
    <text evidence="2">The sequence shown here is derived from an EMBL/GenBank/DDBJ whole genome shotgun (WGS) entry which is preliminary data.</text>
</comment>
<feature type="chain" id="PRO_5043042564" description="Secreted protein" evidence="1">
    <location>
        <begin position="18"/>
        <end position="86"/>
    </location>
</feature>
<evidence type="ECO:0000313" key="2">
    <source>
        <dbReference type="EMBL" id="KAK7317345.1"/>
    </source>
</evidence>
<gene>
    <name evidence="2" type="ORF">RJT34_01486</name>
</gene>
<keyword evidence="3" id="KW-1185">Reference proteome</keyword>